<evidence type="ECO:0000259" key="8">
    <source>
        <dbReference type="Pfam" id="PF01618"/>
    </source>
</evidence>
<dbReference type="InterPro" id="IPR002898">
    <property type="entry name" value="MotA_ExbB_proton_chnl"/>
</dbReference>
<reference evidence="9 10" key="1">
    <citation type="submission" date="2016-11" db="EMBL/GenBank/DDBJ databases">
        <authorList>
            <person name="Jaros S."/>
            <person name="Januszkiewicz K."/>
            <person name="Wedrychowicz H."/>
        </authorList>
    </citation>
    <scope>NUCLEOTIDE SEQUENCE [LARGE SCALE GENOMIC DNA]</scope>
    <source>
        <strain evidence="9 10">DSM 27063</strain>
    </source>
</reference>
<protein>
    <submittedName>
        <fullName evidence="9">MotA/TolQ/ExbB proton channel family protein</fullName>
    </submittedName>
</protein>
<keyword evidence="4 7" id="KW-1133">Transmembrane helix</keyword>
<feature type="domain" description="MotA/TolQ/ExbB proton channel" evidence="8">
    <location>
        <begin position="51"/>
        <end position="121"/>
    </location>
</feature>
<dbReference type="AlphaFoldDB" id="A0A1M6A4S0"/>
<dbReference type="RefSeq" id="WP_073163867.1">
    <property type="nucleotide sequence ID" value="NZ_FQZE01000001.1"/>
</dbReference>
<dbReference type="OrthoDB" id="1001678at2"/>
<proteinExistence type="inferred from homology"/>
<organism evidence="9 10">
    <name type="scientific">Tangfeifania diversioriginum</name>
    <dbReference type="NCBI Taxonomy" id="1168035"/>
    <lineage>
        <taxon>Bacteria</taxon>
        <taxon>Pseudomonadati</taxon>
        <taxon>Bacteroidota</taxon>
        <taxon>Bacteroidia</taxon>
        <taxon>Marinilabiliales</taxon>
        <taxon>Prolixibacteraceae</taxon>
        <taxon>Tangfeifania</taxon>
    </lineage>
</organism>
<evidence type="ECO:0000313" key="10">
    <source>
        <dbReference type="Proteomes" id="UP000184050"/>
    </source>
</evidence>
<feature type="transmembrane region" description="Helical" evidence="7">
    <location>
        <begin position="12"/>
        <end position="33"/>
    </location>
</feature>
<evidence type="ECO:0000256" key="5">
    <source>
        <dbReference type="ARBA" id="ARBA00023136"/>
    </source>
</evidence>
<keyword evidence="5 7" id="KW-0472">Membrane</keyword>
<evidence type="ECO:0000256" key="7">
    <source>
        <dbReference type="SAM" id="Phobius"/>
    </source>
</evidence>
<feature type="transmembrane region" description="Helical" evidence="7">
    <location>
        <begin position="45"/>
        <end position="72"/>
    </location>
</feature>
<keyword evidence="2" id="KW-1003">Cell membrane</keyword>
<evidence type="ECO:0000313" key="9">
    <source>
        <dbReference type="EMBL" id="SHI31496.1"/>
    </source>
</evidence>
<evidence type="ECO:0000256" key="1">
    <source>
        <dbReference type="ARBA" id="ARBA00004651"/>
    </source>
</evidence>
<evidence type="ECO:0000256" key="6">
    <source>
        <dbReference type="RuleBase" id="RU004057"/>
    </source>
</evidence>
<dbReference type="Pfam" id="PF01618">
    <property type="entry name" value="MotA_ExbB"/>
    <property type="match status" value="1"/>
</dbReference>
<keyword evidence="10" id="KW-1185">Reference proteome</keyword>
<evidence type="ECO:0000256" key="4">
    <source>
        <dbReference type="ARBA" id="ARBA00022989"/>
    </source>
</evidence>
<comment type="subcellular location">
    <subcellularLocation>
        <location evidence="1">Cell membrane</location>
        <topology evidence="1">Multi-pass membrane protein</topology>
    </subcellularLocation>
    <subcellularLocation>
        <location evidence="6">Membrane</location>
        <topology evidence="6">Multi-pass membrane protein</topology>
    </subcellularLocation>
</comment>
<dbReference type="Proteomes" id="UP000184050">
    <property type="component" value="Unassembled WGS sequence"/>
</dbReference>
<dbReference type="GO" id="GO:0015031">
    <property type="term" value="P:protein transport"/>
    <property type="evidence" value="ECO:0007669"/>
    <property type="project" value="UniProtKB-KW"/>
</dbReference>
<keyword evidence="3 7" id="KW-0812">Transmembrane</keyword>
<dbReference type="STRING" id="1168035.SAMN05444280_10167"/>
<gene>
    <name evidence="9" type="ORF">SAMN05444280_10167</name>
</gene>
<accession>A0A1M6A4S0</accession>
<keyword evidence="6" id="KW-0653">Protein transport</keyword>
<sequence length="123" mass="13542">MNVMEFYRAGGPYMNLISLMAILTLVITIWKSVDIFSKKAHNFKLLDLILLGGSVALALGLLSQIVGIVQALNAIIEAADVSPEIVMGGAKVSFFAPIWGFIVFIFSMIFYFVLKEIIKAKIE</sequence>
<evidence type="ECO:0000256" key="3">
    <source>
        <dbReference type="ARBA" id="ARBA00022692"/>
    </source>
</evidence>
<name>A0A1M6A4S0_9BACT</name>
<keyword evidence="6" id="KW-0813">Transport</keyword>
<dbReference type="GO" id="GO:0005886">
    <property type="term" value="C:plasma membrane"/>
    <property type="evidence" value="ECO:0007669"/>
    <property type="project" value="UniProtKB-SubCell"/>
</dbReference>
<evidence type="ECO:0000256" key="2">
    <source>
        <dbReference type="ARBA" id="ARBA00022475"/>
    </source>
</evidence>
<comment type="similarity">
    <text evidence="6">Belongs to the exbB/tolQ family.</text>
</comment>
<dbReference type="EMBL" id="FQZE01000001">
    <property type="protein sequence ID" value="SHI31496.1"/>
    <property type="molecule type" value="Genomic_DNA"/>
</dbReference>
<feature type="transmembrane region" description="Helical" evidence="7">
    <location>
        <begin position="92"/>
        <end position="114"/>
    </location>
</feature>